<dbReference type="AlphaFoldDB" id="A0A218V5P6"/>
<feature type="region of interest" description="Disordered" evidence="1">
    <location>
        <begin position="89"/>
        <end position="121"/>
    </location>
</feature>
<keyword evidence="3" id="KW-1185">Reference proteome</keyword>
<evidence type="ECO:0000313" key="2">
    <source>
        <dbReference type="EMBL" id="OWK60932.1"/>
    </source>
</evidence>
<dbReference type="PANTHER" id="PTHR47079">
    <property type="entry name" value="REGULATOR OF G-PROTEIN SIGNALING PROTEIN-LIKE"/>
    <property type="match status" value="1"/>
</dbReference>
<evidence type="ECO:0000313" key="3">
    <source>
        <dbReference type="Proteomes" id="UP000197619"/>
    </source>
</evidence>
<accession>A0A218V5P6</accession>
<dbReference type="PANTHER" id="PTHR47079:SF1">
    <property type="entry name" value="REGULATOR OF G-PROTEIN SIGNALING PROTEIN-LIKE"/>
    <property type="match status" value="1"/>
</dbReference>
<reference evidence="2 3" key="1">
    <citation type="submission" date="2017-05" db="EMBL/GenBank/DDBJ databases">
        <title>Genome of assembly of the Bengalese finch, Lonchura striata domestica.</title>
        <authorList>
            <person name="Colquitt B.M."/>
            <person name="Brainard M.S."/>
        </authorList>
    </citation>
    <scope>NUCLEOTIDE SEQUENCE [LARGE SCALE GENOMIC DNA]</scope>
    <source>
        <strain evidence="2">White83orange57</strain>
    </source>
</reference>
<feature type="region of interest" description="Disordered" evidence="1">
    <location>
        <begin position="150"/>
        <end position="172"/>
    </location>
</feature>
<dbReference type="EMBL" id="MUZQ01000049">
    <property type="protein sequence ID" value="OWK60932.1"/>
    <property type="molecule type" value="Genomic_DNA"/>
</dbReference>
<comment type="caution">
    <text evidence="2">The sequence shown here is derived from an EMBL/GenBank/DDBJ whole genome shotgun (WGS) entry which is preliminary data.</text>
</comment>
<feature type="compositionally biased region" description="Basic and acidic residues" evidence="1">
    <location>
        <begin position="89"/>
        <end position="103"/>
    </location>
</feature>
<proteinExistence type="predicted"/>
<feature type="compositionally biased region" description="Basic residues" evidence="1">
    <location>
        <begin position="152"/>
        <end position="168"/>
    </location>
</feature>
<gene>
    <name evidence="2" type="primary">RGSL1</name>
    <name evidence="2" type="ORF">RLOC_00013076</name>
</gene>
<name>A0A218V5P6_9PASE</name>
<dbReference type="Proteomes" id="UP000197619">
    <property type="component" value="Unassembled WGS sequence"/>
</dbReference>
<organism evidence="2 3">
    <name type="scientific">Lonchura striata</name>
    <name type="common">white-rumped munia</name>
    <dbReference type="NCBI Taxonomy" id="40157"/>
    <lineage>
        <taxon>Eukaryota</taxon>
        <taxon>Metazoa</taxon>
        <taxon>Chordata</taxon>
        <taxon>Craniata</taxon>
        <taxon>Vertebrata</taxon>
        <taxon>Euteleostomi</taxon>
        <taxon>Archelosauria</taxon>
        <taxon>Archosauria</taxon>
        <taxon>Dinosauria</taxon>
        <taxon>Saurischia</taxon>
        <taxon>Theropoda</taxon>
        <taxon>Coelurosauria</taxon>
        <taxon>Aves</taxon>
        <taxon>Neognathae</taxon>
        <taxon>Neoaves</taxon>
        <taxon>Telluraves</taxon>
        <taxon>Australaves</taxon>
        <taxon>Passeriformes</taxon>
        <taxon>Passeroidea</taxon>
        <taxon>Estrildidae</taxon>
        <taxon>Estrildinae</taxon>
        <taxon>Lonchura</taxon>
    </lineage>
</organism>
<dbReference type="SUPFAM" id="SSF48097">
    <property type="entry name" value="Regulator of G-protein signaling, RGS"/>
    <property type="match status" value="1"/>
</dbReference>
<dbReference type="InterPro" id="IPR053282">
    <property type="entry name" value="RGS_domain-containing"/>
</dbReference>
<evidence type="ECO:0000256" key="1">
    <source>
        <dbReference type="SAM" id="MobiDB-lite"/>
    </source>
</evidence>
<sequence>METHLLDLWHDLEEFLPVVLVCNRENSFFLHHLIGEKICNTCLEDNNIEKLPLESRALVLCGLYEEFLASDDKTFLQFMMLRRSDHERSSICDDERDGETVRFEEEDEEEEEEKKNGENLSLTSHHHDLEPCYAVASLSNNVVYANLPVKEKKSRSPAKSPHSHKGKGKGQLQKVRPHFGQFIVVTFLVDNLHFYLEMDKLADCEEAAAPCNMRSEKHVSFLKRKLGIISKLFLNSDIPPKLWVNISEKGRDLICRSSSKGPLTRAVYHNAKVTLFPILMFFWRRFCTWKVMRSFGAYRGQEIRSSGIHQELSAHQGGLELLVPTGGEELLGPQGGQGSSLFTPSKTRKIPGPKKLVPIPSTTHYTLDLFFQCRNTQT</sequence>
<dbReference type="InterPro" id="IPR036305">
    <property type="entry name" value="RGS_sf"/>
</dbReference>
<protein>
    <submittedName>
        <fullName evidence="2">Regulator of G-protein signaling protein-like</fullName>
    </submittedName>
</protein>